<dbReference type="Pfam" id="PF00288">
    <property type="entry name" value="GHMP_kinases_N"/>
    <property type="match status" value="1"/>
</dbReference>
<dbReference type="PANTHER" id="PTHR43290:SF2">
    <property type="entry name" value="MEVALONATE KINASE"/>
    <property type="match status" value="1"/>
</dbReference>
<comment type="cofactor">
    <cofactor evidence="14">
        <name>Mg(2+)</name>
        <dbReference type="ChEBI" id="CHEBI:18420"/>
    </cofactor>
</comment>
<keyword evidence="6 14" id="KW-0808">Transferase</keyword>
<comment type="catalytic activity">
    <reaction evidence="14">
        <text>(R)-mevalonate + ATP = (R)-5-phosphomevalonate + ADP + H(+)</text>
        <dbReference type="Rhea" id="RHEA:17065"/>
        <dbReference type="ChEBI" id="CHEBI:15378"/>
        <dbReference type="ChEBI" id="CHEBI:30616"/>
        <dbReference type="ChEBI" id="CHEBI:36464"/>
        <dbReference type="ChEBI" id="CHEBI:58146"/>
        <dbReference type="ChEBI" id="CHEBI:456216"/>
        <dbReference type="EC" id="2.7.1.36"/>
    </reaction>
</comment>
<keyword evidence="12 14" id="KW-0414">Isoprene biosynthesis</keyword>
<dbReference type="PRINTS" id="PR00959">
    <property type="entry name" value="MEVGALKINASE"/>
</dbReference>
<dbReference type="InterPro" id="IPR006205">
    <property type="entry name" value="Mev_gal_kin"/>
</dbReference>
<accession>N6V110</accession>
<dbReference type="GO" id="GO:0005829">
    <property type="term" value="C:cytosol"/>
    <property type="evidence" value="ECO:0007669"/>
    <property type="project" value="TreeGrafter"/>
</dbReference>
<evidence type="ECO:0000256" key="14">
    <source>
        <dbReference type="HAMAP-Rule" id="MF_00217"/>
    </source>
</evidence>
<dbReference type="GO" id="GO:0005524">
    <property type="term" value="F:ATP binding"/>
    <property type="evidence" value="ECO:0007669"/>
    <property type="project" value="UniProtKB-UniRule"/>
</dbReference>
<keyword evidence="4 14" id="KW-0963">Cytoplasm</keyword>
<reference evidence="17 18" key="1">
    <citation type="journal article" date="2013" name="Genome Announc.">
        <title>Draft Genome Sequence of a Highly Flagellated, Fast-Swimming Archaeon, Methanocaldococcus villosus Strain KIN24-T80 (DSM 22612).</title>
        <authorList>
            <person name="Thennarasu S."/>
            <person name="Polireddy D."/>
            <person name="Antony A."/>
            <person name="Yada M.R."/>
            <person name="Algarawi S."/>
            <person name="Sivakumar N."/>
        </authorList>
    </citation>
    <scope>NUCLEOTIDE SEQUENCE [LARGE SCALE GENOMIC DNA]</scope>
    <source>
        <strain evidence="17 18">KIN24-T80</strain>
    </source>
</reference>
<evidence type="ECO:0000313" key="17">
    <source>
        <dbReference type="EMBL" id="ENN95983.1"/>
    </source>
</evidence>
<keyword evidence="5 14" id="KW-0444">Lipid biosynthesis</keyword>
<comment type="subunit">
    <text evidence="14">Homodimer.</text>
</comment>
<evidence type="ECO:0000256" key="11">
    <source>
        <dbReference type="ARBA" id="ARBA00023098"/>
    </source>
</evidence>
<keyword evidence="10 14" id="KW-0460">Magnesium</keyword>
<dbReference type="SUPFAM" id="SSF55060">
    <property type="entry name" value="GHMP Kinase, C-terminal domain"/>
    <property type="match status" value="1"/>
</dbReference>
<feature type="binding site" evidence="14">
    <location>
        <begin position="91"/>
        <end position="101"/>
    </location>
    <ligand>
        <name>ATP</name>
        <dbReference type="ChEBI" id="CHEBI:30616"/>
    </ligand>
</feature>
<dbReference type="SUPFAM" id="SSF54211">
    <property type="entry name" value="Ribosomal protein S5 domain 2-like"/>
    <property type="match status" value="1"/>
</dbReference>
<dbReference type="PROSITE" id="PS00627">
    <property type="entry name" value="GHMP_KINASES_ATP"/>
    <property type="match status" value="1"/>
</dbReference>
<dbReference type="InterPro" id="IPR013750">
    <property type="entry name" value="GHMP_kinase_C_dom"/>
</dbReference>
<keyword evidence="7 14" id="KW-0547">Nucleotide-binding</keyword>
<proteinExistence type="inferred from homology"/>
<dbReference type="NCBIfam" id="TIGR00549">
    <property type="entry name" value="mevalon_kin"/>
    <property type="match status" value="1"/>
</dbReference>
<dbReference type="InterPro" id="IPR022937">
    <property type="entry name" value="Mevalonate_kinase_arc"/>
</dbReference>
<keyword evidence="18" id="KW-1185">Reference proteome</keyword>
<dbReference type="OrthoDB" id="19001at2157"/>
<evidence type="ECO:0000256" key="8">
    <source>
        <dbReference type="ARBA" id="ARBA00022777"/>
    </source>
</evidence>
<dbReference type="PANTHER" id="PTHR43290">
    <property type="entry name" value="MEVALONATE KINASE"/>
    <property type="match status" value="1"/>
</dbReference>
<dbReference type="GO" id="GO:0000287">
    <property type="term" value="F:magnesium ion binding"/>
    <property type="evidence" value="ECO:0007669"/>
    <property type="project" value="UniProtKB-UniRule"/>
</dbReference>
<evidence type="ECO:0000256" key="4">
    <source>
        <dbReference type="ARBA" id="ARBA00022490"/>
    </source>
</evidence>
<dbReference type="Proteomes" id="UP000053695">
    <property type="component" value="Unassembled WGS sequence"/>
</dbReference>
<evidence type="ECO:0000256" key="5">
    <source>
        <dbReference type="ARBA" id="ARBA00022516"/>
    </source>
</evidence>
<organism evidence="17 18">
    <name type="scientific">Methanocaldococcus villosus KIN24-T80</name>
    <dbReference type="NCBI Taxonomy" id="1069083"/>
    <lineage>
        <taxon>Archaea</taxon>
        <taxon>Methanobacteriati</taxon>
        <taxon>Methanobacteriota</taxon>
        <taxon>Methanomada group</taxon>
        <taxon>Methanococci</taxon>
        <taxon>Methanococcales</taxon>
        <taxon>Methanocaldococcaceae</taxon>
        <taxon>Methanocaldococcus</taxon>
    </lineage>
</organism>
<name>N6V110_9EURY</name>
<evidence type="ECO:0000256" key="3">
    <source>
        <dbReference type="ARBA" id="ARBA00012103"/>
    </source>
</evidence>
<evidence type="ECO:0000259" key="16">
    <source>
        <dbReference type="Pfam" id="PF08544"/>
    </source>
</evidence>
<protein>
    <recommendedName>
        <fullName evidence="3 14">Mevalonate kinase</fullName>
        <shortName evidence="14">MK</shortName>
        <shortName evidence="14">MVK</shortName>
        <ecNumber evidence="3 14">2.7.1.36</ecNumber>
    </recommendedName>
</protein>
<evidence type="ECO:0000313" key="18">
    <source>
        <dbReference type="Proteomes" id="UP000053695"/>
    </source>
</evidence>
<comment type="similarity">
    <text evidence="2 14">Belongs to the GHMP kinase family. Mevalonate kinase subfamily.</text>
</comment>
<evidence type="ECO:0000256" key="1">
    <source>
        <dbReference type="ARBA" id="ARBA00004496"/>
    </source>
</evidence>
<evidence type="ECO:0000256" key="2">
    <source>
        <dbReference type="ARBA" id="ARBA00006495"/>
    </source>
</evidence>
<dbReference type="InterPro" id="IPR006204">
    <property type="entry name" value="GHMP_kinase_N_dom"/>
</dbReference>
<dbReference type="GO" id="GO:0019287">
    <property type="term" value="P:isopentenyl diphosphate biosynthetic process, mevalonate pathway"/>
    <property type="evidence" value="ECO:0007669"/>
    <property type="project" value="UniProtKB-UniRule"/>
</dbReference>
<gene>
    <name evidence="14" type="primary">mvk</name>
    <name evidence="17" type="ORF">J422_05055</name>
</gene>
<dbReference type="InterPro" id="IPR020568">
    <property type="entry name" value="Ribosomal_Su5_D2-typ_SF"/>
</dbReference>
<dbReference type="EMBL" id="APMM01000031">
    <property type="protein sequence ID" value="ENN95983.1"/>
    <property type="molecule type" value="Genomic_DNA"/>
</dbReference>
<dbReference type="EC" id="2.7.1.36" evidence="3 14"/>
<dbReference type="InterPro" id="IPR006203">
    <property type="entry name" value="GHMP_knse_ATP-bd_CS"/>
</dbReference>
<evidence type="ECO:0000256" key="9">
    <source>
        <dbReference type="ARBA" id="ARBA00022840"/>
    </source>
</evidence>
<comment type="function">
    <text evidence="14">Catalyzes the phosphorylation of (R)-mevalonate (MVA) to (R)-mevalonate 5-phosphate (MVAP). Functions in the mevalonate (MVA) pathway leading to isopentenyl diphosphate (IPP), a key precursor for the biosynthesis of isoprenoid compounds such as archaeal membrane lipids.</text>
</comment>
<dbReference type="InterPro" id="IPR036554">
    <property type="entry name" value="GHMP_kinase_C_sf"/>
</dbReference>
<dbReference type="AlphaFoldDB" id="N6V110"/>
<comment type="subcellular location">
    <subcellularLocation>
        <location evidence="1 14">Cytoplasm</location>
    </subcellularLocation>
</comment>
<evidence type="ECO:0000256" key="13">
    <source>
        <dbReference type="ARBA" id="ARBA00029438"/>
    </source>
</evidence>
<dbReference type="PATRIC" id="fig|1069083.5.peg.991"/>
<dbReference type="Gene3D" id="3.30.70.890">
    <property type="entry name" value="GHMP kinase, C-terminal domain"/>
    <property type="match status" value="1"/>
</dbReference>
<dbReference type="Pfam" id="PF08544">
    <property type="entry name" value="GHMP_kinases_C"/>
    <property type="match status" value="1"/>
</dbReference>
<comment type="caution">
    <text evidence="17">The sequence shown here is derived from an EMBL/GenBank/DDBJ whole genome shotgun (WGS) entry which is preliminary data.</text>
</comment>
<feature type="domain" description="GHMP kinase C-terminal" evidence="16">
    <location>
        <begin position="211"/>
        <end position="274"/>
    </location>
</feature>
<dbReference type="Gene3D" id="3.30.230.10">
    <property type="match status" value="1"/>
</dbReference>
<dbReference type="HAMAP" id="MF_00217">
    <property type="entry name" value="Mevalonate_kinase"/>
    <property type="match status" value="1"/>
</dbReference>
<feature type="domain" description="GHMP kinase N-terminal" evidence="15">
    <location>
        <begin position="63"/>
        <end position="150"/>
    </location>
</feature>
<comment type="pathway">
    <text evidence="13 14">Isoprenoid biosynthesis; isopentenyl diphosphate biosynthesis via mevalonate pathway; isopentenyl diphosphate from (R)-mevalonate: step 1/3.</text>
</comment>
<evidence type="ECO:0000256" key="12">
    <source>
        <dbReference type="ARBA" id="ARBA00023229"/>
    </source>
</evidence>
<evidence type="ECO:0000259" key="15">
    <source>
        <dbReference type="Pfam" id="PF00288"/>
    </source>
</evidence>
<sequence length="297" mass="33767">MVAKVILFGEHAVVYGYRAISMAINLNTSVKVEKADKFIIYSENLNKTLVSDNLECNDRDFSYIINTLKIFFNNFNIEPEYLKLSIYSEIPVSCGLGSSASVIIETLKSLSNFYNIELDKNDIFKLAYEVERITQGKASITDTATITYGGVLEIKDNKFRKLNDLNDFIKECDFLIAYVEKRNKKTADLVKEVSNLDYKDEIFKEIDKIAKEAIKVNDKKEFGELLLKNHELLKKLNISTNKIDKVIDIAKKYSYGAKITGAGGGGCVIILLNDNWKELIKRIKNHVISLYPCKVIL</sequence>
<dbReference type="STRING" id="1069083.GCA_000371805_00478"/>
<keyword evidence="9 14" id="KW-0067">ATP-binding</keyword>
<feature type="active site" description="Proton acceptor" evidence="14">
    <location>
        <position position="142"/>
    </location>
</feature>
<evidence type="ECO:0000256" key="10">
    <source>
        <dbReference type="ARBA" id="ARBA00022842"/>
    </source>
</evidence>
<dbReference type="UniPathway" id="UPA00057">
    <property type="reaction ID" value="UER00098"/>
</dbReference>
<dbReference type="InterPro" id="IPR014721">
    <property type="entry name" value="Ribsml_uS5_D2-typ_fold_subgr"/>
</dbReference>
<evidence type="ECO:0000256" key="6">
    <source>
        <dbReference type="ARBA" id="ARBA00022679"/>
    </source>
</evidence>
<keyword evidence="11 14" id="KW-0443">Lipid metabolism</keyword>
<keyword evidence="8 14" id="KW-0418">Kinase</keyword>
<evidence type="ECO:0000256" key="7">
    <source>
        <dbReference type="ARBA" id="ARBA00022741"/>
    </source>
</evidence>
<dbReference type="GO" id="GO:0004496">
    <property type="term" value="F:mevalonate kinase activity"/>
    <property type="evidence" value="ECO:0007669"/>
    <property type="project" value="UniProtKB-UniRule"/>
</dbReference>
<dbReference type="RefSeq" id="WP_004592139.1">
    <property type="nucleotide sequence ID" value="NZ_APMM01000031.1"/>
</dbReference>